<evidence type="ECO:0000313" key="2">
    <source>
        <dbReference type="Proteomes" id="UP001148662"/>
    </source>
</evidence>
<dbReference type="Proteomes" id="UP001148662">
    <property type="component" value="Unassembled WGS sequence"/>
</dbReference>
<evidence type="ECO:0000313" key="1">
    <source>
        <dbReference type="EMBL" id="KAJ3553674.1"/>
    </source>
</evidence>
<accession>A0ACC1T5S2</accession>
<keyword evidence="2" id="KW-1185">Reference proteome</keyword>
<sequence>MSKKLSLIKLIEGNYEEWAFIIAQKAQDSADEEDEGGKTLAKFGWCYVTSITLTKLKSETIIAYITPVCKAAYELSHTSALVSKLDMIFIIIDELSQKYSIVVTILDDLPFDKLKMMNVIMCIAGQEVQL</sequence>
<reference evidence="1" key="1">
    <citation type="submission" date="2022-07" db="EMBL/GenBank/DDBJ databases">
        <title>Genome Sequence of Phlebia brevispora.</title>
        <authorList>
            <person name="Buettner E."/>
        </authorList>
    </citation>
    <scope>NUCLEOTIDE SEQUENCE</scope>
    <source>
        <strain evidence="1">MPL23</strain>
    </source>
</reference>
<name>A0ACC1T5S2_9APHY</name>
<protein>
    <submittedName>
        <fullName evidence="1">Uncharacterized protein</fullName>
    </submittedName>
</protein>
<organism evidence="1 2">
    <name type="scientific">Phlebia brevispora</name>
    <dbReference type="NCBI Taxonomy" id="194682"/>
    <lineage>
        <taxon>Eukaryota</taxon>
        <taxon>Fungi</taxon>
        <taxon>Dikarya</taxon>
        <taxon>Basidiomycota</taxon>
        <taxon>Agaricomycotina</taxon>
        <taxon>Agaricomycetes</taxon>
        <taxon>Polyporales</taxon>
        <taxon>Meruliaceae</taxon>
        <taxon>Phlebia</taxon>
    </lineage>
</organism>
<gene>
    <name evidence="1" type="ORF">NM688_g3483</name>
</gene>
<dbReference type="EMBL" id="JANHOG010000512">
    <property type="protein sequence ID" value="KAJ3553674.1"/>
    <property type="molecule type" value="Genomic_DNA"/>
</dbReference>
<proteinExistence type="predicted"/>
<comment type="caution">
    <text evidence="1">The sequence shown here is derived from an EMBL/GenBank/DDBJ whole genome shotgun (WGS) entry which is preliminary data.</text>
</comment>